<dbReference type="PANTHER" id="PTHR14359:SF6">
    <property type="entry name" value="PHOSPHOPANTOTHENOYLCYSTEINE DECARBOXYLASE"/>
    <property type="match status" value="1"/>
</dbReference>
<comment type="caution">
    <text evidence="2">The sequence shown here is derived from an EMBL/GenBank/DDBJ whole genome shotgun (WGS) entry which is preliminary data.</text>
</comment>
<dbReference type="EMBL" id="DROD01000519">
    <property type="protein sequence ID" value="HHJ53139.1"/>
    <property type="molecule type" value="Genomic_DNA"/>
</dbReference>
<dbReference type="InterPro" id="IPR036551">
    <property type="entry name" value="Flavin_trans-like"/>
</dbReference>
<organism evidence="2">
    <name type="scientific">Caldithrix abyssi</name>
    <dbReference type="NCBI Taxonomy" id="187145"/>
    <lineage>
        <taxon>Bacteria</taxon>
        <taxon>Pseudomonadati</taxon>
        <taxon>Calditrichota</taxon>
        <taxon>Calditrichia</taxon>
        <taxon>Calditrichales</taxon>
        <taxon>Calditrichaceae</taxon>
        <taxon>Caldithrix</taxon>
    </lineage>
</organism>
<accession>A0A7V5UFC9</accession>
<dbReference type="GO" id="GO:0071513">
    <property type="term" value="C:phosphopantothenoylcysteine decarboxylase complex"/>
    <property type="evidence" value="ECO:0007669"/>
    <property type="project" value="TreeGrafter"/>
</dbReference>
<dbReference type="GO" id="GO:0004633">
    <property type="term" value="F:phosphopantothenoylcysteine decarboxylase activity"/>
    <property type="evidence" value="ECO:0007669"/>
    <property type="project" value="UniProtKB-EC"/>
</dbReference>
<dbReference type="EC" id="4.1.1.36" evidence="2"/>
<dbReference type="PANTHER" id="PTHR14359">
    <property type="entry name" value="HOMO-OLIGOMERIC FLAVIN CONTAINING CYS DECARBOXYLASE FAMILY"/>
    <property type="match status" value="1"/>
</dbReference>
<dbReference type="Proteomes" id="UP000886124">
    <property type="component" value="Unassembled WGS sequence"/>
</dbReference>
<dbReference type="SUPFAM" id="SSF52507">
    <property type="entry name" value="Homo-oligomeric flavin-containing Cys decarboxylases, HFCD"/>
    <property type="match status" value="1"/>
</dbReference>
<sequence>MKILIGITSSIAAYRIPNLISQLRKQGHEVKAIVTERTKAFVAPQAVAVMSGHPCYTDADEWGNLDNVLHIELTRWCDVFLIAPLTANTLAKIANGLCDNLLTSAVRALDKKPLILAPAMNTRMWNNPLTARHLRAIKEIYNTVVIDPIEKRLADGEEGIGALAEDETIIREIAKLAQEI</sequence>
<dbReference type="AlphaFoldDB" id="A0A7V5UFC9"/>
<dbReference type="GO" id="GO:0010181">
    <property type="term" value="F:FMN binding"/>
    <property type="evidence" value="ECO:0007669"/>
    <property type="project" value="TreeGrafter"/>
</dbReference>
<dbReference type="InterPro" id="IPR003382">
    <property type="entry name" value="Flavoprotein"/>
</dbReference>
<dbReference type="GO" id="GO:0015937">
    <property type="term" value="P:coenzyme A biosynthetic process"/>
    <property type="evidence" value="ECO:0007669"/>
    <property type="project" value="TreeGrafter"/>
</dbReference>
<name>A0A7V5UFC9_CALAY</name>
<proteinExistence type="predicted"/>
<dbReference type="Pfam" id="PF02441">
    <property type="entry name" value="Flavoprotein"/>
    <property type="match status" value="1"/>
</dbReference>
<protein>
    <submittedName>
        <fullName evidence="2">Phosphopantothenoylcysteine decarboxylase</fullName>
        <ecNumber evidence="2">4.1.1.36</ecNumber>
    </submittedName>
</protein>
<gene>
    <name evidence="2" type="ORF">ENJ89_08090</name>
</gene>
<evidence type="ECO:0000313" key="2">
    <source>
        <dbReference type="EMBL" id="HHJ53139.1"/>
    </source>
</evidence>
<keyword evidence="2" id="KW-0456">Lyase</keyword>
<feature type="domain" description="Flavoprotein" evidence="1">
    <location>
        <begin position="1"/>
        <end position="170"/>
    </location>
</feature>
<evidence type="ECO:0000259" key="1">
    <source>
        <dbReference type="Pfam" id="PF02441"/>
    </source>
</evidence>
<reference evidence="2" key="1">
    <citation type="journal article" date="2020" name="mSystems">
        <title>Genome- and Community-Level Interaction Insights into Carbon Utilization and Element Cycling Functions of Hydrothermarchaeota in Hydrothermal Sediment.</title>
        <authorList>
            <person name="Zhou Z."/>
            <person name="Liu Y."/>
            <person name="Xu W."/>
            <person name="Pan J."/>
            <person name="Luo Z.H."/>
            <person name="Li M."/>
        </authorList>
    </citation>
    <scope>NUCLEOTIDE SEQUENCE [LARGE SCALE GENOMIC DNA]</scope>
    <source>
        <strain evidence="2">HyVt-527</strain>
    </source>
</reference>
<dbReference type="Gene3D" id="3.40.50.1950">
    <property type="entry name" value="Flavin prenyltransferase-like"/>
    <property type="match status" value="1"/>
</dbReference>